<feature type="transmembrane region" description="Helical" evidence="1">
    <location>
        <begin position="599"/>
        <end position="617"/>
    </location>
</feature>
<feature type="transmembrane region" description="Helical" evidence="1">
    <location>
        <begin position="690"/>
        <end position="712"/>
    </location>
</feature>
<dbReference type="PANTHER" id="PTHR11360:SF303">
    <property type="entry name" value="MAJOR FACILITATOR SUPERFAMILY (MFS) PROFILE DOMAIN-CONTAINING PROTEIN"/>
    <property type="match status" value="1"/>
</dbReference>
<proteinExistence type="predicted"/>
<feature type="transmembrane region" description="Helical" evidence="1">
    <location>
        <begin position="570"/>
        <end position="587"/>
    </location>
</feature>
<feature type="transmembrane region" description="Helical" evidence="1">
    <location>
        <begin position="623"/>
        <end position="645"/>
    </location>
</feature>
<dbReference type="InterPro" id="IPR050327">
    <property type="entry name" value="Proton-linked_MCT"/>
</dbReference>
<accession>A0AAV1ZS25</accession>
<protein>
    <recommendedName>
        <fullName evidence="4">Monocarboxylate transporter</fullName>
    </recommendedName>
</protein>
<dbReference type="SUPFAM" id="SSF103473">
    <property type="entry name" value="MFS general substrate transporter"/>
    <property type="match status" value="1"/>
</dbReference>
<feature type="transmembrane region" description="Helical" evidence="1">
    <location>
        <begin position="223"/>
        <end position="241"/>
    </location>
</feature>
<evidence type="ECO:0000313" key="2">
    <source>
        <dbReference type="EMBL" id="CAL1273235.1"/>
    </source>
</evidence>
<dbReference type="Proteomes" id="UP001497382">
    <property type="component" value="Unassembled WGS sequence"/>
</dbReference>
<dbReference type="EMBL" id="CAXIEN010000066">
    <property type="protein sequence ID" value="CAL1273235.1"/>
    <property type="molecule type" value="Genomic_DNA"/>
</dbReference>
<dbReference type="InterPro" id="IPR036259">
    <property type="entry name" value="MFS_trans_sf"/>
</dbReference>
<keyword evidence="3" id="KW-1185">Reference proteome</keyword>
<keyword evidence="1" id="KW-1133">Transmembrane helix</keyword>
<feature type="transmembrane region" description="Helical" evidence="1">
    <location>
        <begin position="657"/>
        <end position="678"/>
    </location>
</feature>
<evidence type="ECO:0000256" key="1">
    <source>
        <dbReference type="SAM" id="Phobius"/>
    </source>
</evidence>
<dbReference type="Gene3D" id="1.20.1250.20">
    <property type="entry name" value="MFS general substrate transporter like domains"/>
    <property type="match status" value="2"/>
</dbReference>
<dbReference type="AlphaFoldDB" id="A0AAV1ZS25"/>
<gene>
    <name evidence="2" type="ORF">LARSCL_LOCUS6782</name>
</gene>
<keyword evidence="1" id="KW-0472">Membrane</keyword>
<sequence>HKLSVSGGWTNSARTLSIRKFVISNSQVQNSAAVRFGSQCCARQKSKVKMATKVKKAPEPDQAIGWVIAMACFMINFIMAGLARTAGVLYVALIELYGVSREAATTPFSIRVCVRNMTGPLIGLLGLRYGIRAVTTVGGFVAGVGSILCYFAPDVMWITVFWGVVHGIGFGLSTVIHMMIINQYFDKYKASALGLGYSGDCFGTFAFPVLMEYLLSTYGVKGTFLILGGIVFNVIPMALLLKKPPWIKDTSRSGNFSKNIAQESVKDIKPSKQHVRQSIGYRNEGFLNIDEDLVPYESTDKQNHKNIPIKPDDDAPPVYQDVMKTNLRINEIKHDISSIGGSLRLHRKPSEISEIIRESMVRHDSLPPVFEKETLSTESIENCDVIQSTIEENHNDEERGKGVQHSASMKKRTSSFVGQMAQDIVHRMRSASFASQVAQDGFITSIEPQQSDDFEPQLEEFSGTVCQQVQNESQIEKIRSDSIKGELILSINDQNLTTGAKDQTRSYWAIQVKETEKLTIWRSLLKTNMKPIFILISVSMAVYSFLFVGVLTIIIDYAVDQGVSQDDGKFLIIGFSVADLVGRLSFGQIIDRKLVKIKNYSGMTMLLMGTLVASLPFNKSFNFMLVVMCLYGLVQGGTAIMFPILVGNYMDKSEESVAMGCLNFYGGLLMLCMAPMIGYFRDKTGSYNGVFHILGGLVALVGLIWQLEPVILKFQRRQMLKKANYIIVTKF</sequence>
<feature type="transmembrane region" description="Helical" evidence="1">
    <location>
        <begin position="159"/>
        <end position="180"/>
    </location>
</feature>
<organism evidence="2 3">
    <name type="scientific">Larinioides sclopetarius</name>
    <dbReference type="NCBI Taxonomy" id="280406"/>
    <lineage>
        <taxon>Eukaryota</taxon>
        <taxon>Metazoa</taxon>
        <taxon>Ecdysozoa</taxon>
        <taxon>Arthropoda</taxon>
        <taxon>Chelicerata</taxon>
        <taxon>Arachnida</taxon>
        <taxon>Araneae</taxon>
        <taxon>Araneomorphae</taxon>
        <taxon>Entelegynae</taxon>
        <taxon>Araneoidea</taxon>
        <taxon>Araneidae</taxon>
        <taxon>Larinioides</taxon>
    </lineage>
</organism>
<comment type="caution">
    <text evidence="2">The sequence shown here is derived from an EMBL/GenBank/DDBJ whole genome shotgun (WGS) entry which is preliminary data.</text>
</comment>
<evidence type="ECO:0000313" key="3">
    <source>
        <dbReference type="Proteomes" id="UP001497382"/>
    </source>
</evidence>
<feature type="transmembrane region" description="Helical" evidence="1">
    <location>
        <begin position="63"/>
        <end position="83"/>
    </location>
</feature>
<feature type="transmembrane region" description="Helical" evidence="1">
    <location>
        <begin position="532"/>
        <end position="558"/>
    </location>
</feature>
<dbReference type="GO" id="GO:0008028">
    <property type="term" value="F:monocarboxylic acid transmembrane transporter activity"/>
    <property type="evidence" value="ECO:0007669"/>
    <property type="project" value="TreeGrafter"/>
</dbReference>
<evidence type="ECO:0008006" key="4">
    <source>
        <dbReference type="Google" id="ProtNLM"/>
    </source>
</evidence>
<feature type="non-terminal residue" evidence="2">
    <location>
        <position position="1"/>
    </location>
</feature>
<dbReference type="InterPro" id="IPR011701">
    <property type="entry name" value="MFS"/>
</dbReference>
<dbReference type="PANTHER" id="PTHR11360">
    <property type="entry name" value="MONOCARBOXYLATE TRANSPORTER"/>
    <property type="match status" value="1"/>
</dbReference>
<keyword evidence="1" id="KW-0812">Transmembrane</keyword>
<reference evidence="2 3" key="1">
    <citation type="submission" date="2024-04" db="EMBL/GenBank/DDBJ databases">
        <authorList>
            <person name="Rising A."/>
            <person name="Reimegard J."/>
            <person name="Sonavane S."/>
            <person name="Akerstrom W."/>
            <person name="Nylinder S."/>
            <person name="Hedman E."/>
            <person name="Kallberg Y."/>
        </authorList>
    </citation>
    <scope>NUCLEOTIDE SEQUENCE [LARGE SCALE GENOMIC DNA]</scope>
</reference>
<feature type="transmembrane region" description="Helical" evidence="1">
    <location>
        <begin position="133"/>
        <end position="153"/>
    </location>
</feature>
<dbReference type="Pfam" id="PF07690">
    <property type="entry name" value="MFS_1"/>
    <property type="match status" value="2"/>
</dbReference>
<name>A0AAV1ZS25_9ARAC</name>